<organism evidence="6 7">
    <name type="scientific">Ideonella azotifigens</name>
    <dbReference type="NCBI Taxonomy" id="513160"/>
    <lineage>
        <taxon>Bacteria</taxon>
        <taxon>Pseudomonadati</taxon>
        <taxon>Pseudomonadota</taxon>
        <taxon>Betaproteobacteria</taxon>
        <taxon>Burkholderiales</taxon>
        <taxon>Sphaerotilaceae</taxon>
        <taxon>Ideonella</taxon>
    </lineage>
</organism>
<dbReference type="Proteomes" id="UP001500279">
    <property type="component" value="Unassembled WGS sequence"/>
</dbReference>
<dbReference type="SUPFAM" id="SSF46894">
    <property type="entry name" value="C-terminal effector domain of the bipartite response regulators"/>
    <property type="match status" value="1"/>
</dbReference>
<evidence type="ECO:0000256" key="1">
    <source>
        <dbReference type="ARBA" id="ARBA00022553"/>
    </source>
</evidence>
<evidence type="ECO:0000256" key="2">
    <source>
        <dbReference type="ARBA" id="ARBA00023125"/>
    </source>
</evidence>
<dbReference type="Pfam" id="PF00196">
    <property type="entry name" value="GerE"/>
    <property type="match status" value="1"/>
</dbReference>
<feature type="domain" description="Response regulatory" evidence="5">
    <location>
        <begin position="1"/>
        <end position="108"/>
    </location>
</feature>
<dbReference type="InterPro" id="IPR000792">
    <property type="entry name" value="Tscrpt_reg_LuxR_C"/>
</dbReference>
<evidence type="ECO:0000313" key="7">
    <source>
        <dbReference type="Proteomes" id="UP001500279"/>
    </source>
</evidence>
<dbReference type="SMART" id="SM00448">
    <property type="entry name" value="REC"/>
    <property type="match status" value="1"/>
</dbReference>
<protein>
    <submittedName>
        <fullName evidence="6">Response regulator transcription factor</fullName>
    </submittedName>
</protein>
<dbReference type="SMART" id="SM00421">
    <property type="entry name" value="HTH_LUXR"/>
    <property type="match status" value="1"/>
</dbReference>
<dbReference type="PANTHER" id="PTHR43214">
    <property type="entry name" value="TWO-COMPONENT RESPONSE REGULATOR"/>
    <property type="match status" value="1"/>
</dbReference>
<reference evidence="7" key="1">
    <citation type="journal article" date="2019" name="Int. J. Syst. Evol. Microbiol.">
        <title>The Global Catalogue of Microorganisms (GCM) 10K type strain sequencing project: providing services to taxonomists for standard genome sequencing and annotation.</title>
        <authorList>
            <consortium name="The Broad Institute Genomics Platform"/>
            <consortium name="The Broad Institute Genome Sequencing Center for Infectious Disease"/>
            <person name="Wu L."/>
            <person name="Ma J."/>
        </authorList>
    </citation>
    <scope>NUCLEOTIDE SEQUENCE [LARGE SCALE GENOMIC DNA]</scope>
    <source>
        <strain evidence="7">JCM 15503</strain>
    </source>
</reference>
<dbReference type="EMBL" id="BAAAEW010000007">
    <property type="protein sequence ID" value="GAA0747891.1"/>
    <property type="molecule type" value="Genomic_DNA"/>
</dbReference>
<dbReference type="Gene3D" id="3.40.50.2300">
    <property type="match status" value="1"/>
</dbReference>
<keyword evidence="2" id="KW-0238">DNA-binding</keyword>
<proteinExistence type="predicted"/>
<dbReference type="PRINTS" id="PR00038">
    <property type="entry name" value="HTHLUXR"/>
</dbReference>
<name>A0ABP3V6S8_9BURK</name>
<dbReference type="PROSITE" id="PS50110">
    <property type="entry name" value="RESPONSE_REGULATORY"/>
    <property type="match status" value="1"/>
</dbReference>
<dbReference type="PANTHER" id="PTHR43214:SF43">
    <property type="entry name" value="TWO-COMPONENT RESPONSE REGULATOR"/>
    <property type="match status" value="1"/>
</dbReference>
<dbReference type="Pfam" id="PF00072">
    <property type="entry name" value="Response_reg"/>
    <property type="match status" value="1"/>
</dbReference>
<sequence>MVRAGIAAVISGQPDMALVAEAGDGIEALALFEQHKPDVTLMDLQMPRMNGMAAMGEMLSRDPSARIVVLTTYRGDVQALRALKIGASGYLLKNALRKELVAAVHAVHGGKRFIAPEVAQELSLRLTDEALSPREVEVIGEVAAGGANKQVADRLGVSEETVKTHMKSILVKLGASDRLQAVVIAMRRGILNEQL</sequence>
<accession>A0ABP3V6S8</accession>
<dbReference type="PROSITE" id="PS00622">
    <property type="entry name" value="HTH_LUXR_1"/>
    <property type="match status" value="1"/>
</dbReference>
<evidence type="ECO:0000256" key="3">
    <source>
        <dbReference type="PROSITE-ProRule" id="PRU00169"/>
    </source>
</evidence>
<dbReference type="CDD" id="cd17535">
    <property type="entry name" value="REC_NarL-like"/>
    <property type="match status" value="1"/>
</dbReference>
<dbReference type="InterPro" id="IPR039420">
    <property type="entry name" value="WalR-like"/>
</dbReference>
<comment type="caution">
    <text evidence="6">The sequence shown here is derived from an EMBL/GenBank/DDBJ whole genome shotgun (WGS) entry which is preliminary data.</text>
</comment>
<dbReference type="PROSITE" id="PS50043">
    <property type="entry name" value="HTH_LUXR_2"/>
    <property type="match status" value="1"/>
</dbReference>
<feature type="domain" description="HTH luxR-type" evidence="4">
    <location>
        <begin position="124"/>
        <end position="189"/>
    </location>
</feature>
<evidence type="ECO:0000313" key="6">
    <source>
        <dbReference type="EMBL" id="GAA0747891.1"/>
    </source>
</evidence>
<dbReference type="SUPFAM" id="SSF52172">
    <property type="entry name" value="CheY-like"/>
    <property type="match status" value="1"/>
</dbReference>
<dbReference type="InterPro" id="IPR011006">
    <property type="entry name" value="CheY-like_superfamily"/>
</dbReference>
<feature type="modified residue" description="4-aspartylphosphate" evidence="3">
    <location>
        <position position="43"/>
    </location>
</feature>
<dbReference type="CDD" id="cd06170">
    <property type="entry name" value="LuxR_C_like"/>
    <property type="match status" value="1"/>
</dbReference>
<keyword evidence="1 3" id="KW-0597">Phosphoprotein</keyword>
<dbReference type="InterPro" id="IPR016032">
    <property type="entry name" value="Sig_transdc_resp-reg_C-effctor"/>
</dbReference>
<dbReference type="InterPro" id="IPR058245">
    <property type="entry name" value="NreC/VraR/RcsB-like_REC"/>
</dbReference>
<evidence type="ECO:0000259" key="5">
    <source>
        <dbReference type="PROSITE" id="PS50110"/>
    </source>
</evidence>
<keyword evidence="7" id="KW-1185">Reference proteome</keyword>
<gene>
    <name evidence="6" type="ORF">GCM10009107_16840</name>
</gene>
<evidence type="ECO:0000259" key="4">
    <source>
        <dbReference type="PROSITE" id="PS50043"/>
    </source>
</evidence>
<dbReference type="InterPro" id="IPR001789">
    <property type="entry name" value="Sig_transdc_resp-reg_receiver"/>
</dbReference>